<dbReference type="Proteomes" id="UP001162501">
    <property type="component" value="Chromosome 25"/>
</dbReference>
<organism evidence="1 2">
    <name type="scientific">Rangifer tarandus platyrhynchus</name>
    <name type="common">Svalbard reindeer</name>
    <dbReference type="NCBI Taxonomy" id="3082113"/>
    <lineage>
        <taxon>Eukaryota</taxon>
        <taxon>Metazoa</taxon>
        <taxon>Chordata</taxon>
        <taxon>Craniata</taxon>
        <taxon>Vertebrata</taxon>
        <taxon>Euteleostomi</taxon>
        <taxon>Mammalia</taxon>
        <taxon>Eutheria</taxon>
        <taxon>Laurasiatheria</taxon>
        <taxon>Artiodactyla</taxon>
        <taxon>Ruminantia</taxon>
        <taxon>Pecora</taxon>
        <taxon>Cervidae</taxon>
        <taxon>Odocoileinae</taxon>
        <taxon>Rangifer</taxon>
    </lineage>
</organism>
<proteinExistence type="predicted"/>
<gene>
    <name evidence="1" type="ORF">MRATA1EN22A_LOCUS15119</name>
</gene>
<evidence type="ECO:0000313" key="2">
    <source>
        <dbReference type="Proteomes" id="UP001162501"/>
    </source>
</evidence>
<evidence type="ECO:0000313" key="1">
    <source>
        <dbReference type="EMBL" id="CAN0295608.1"/>
    </source>
</evidence>
<dbReference type="EMBL" id="OX596109">
    <property type="protein sequence ID" value="CAN0295608.1"/>
    <property type="molecule type" value="Genomic_DNA"/>
</dbReference>
<sequence length="82" mass="8912">MSRLPRAVKFPQLPSDPLLGPVRGLSPARIHSTYSGVVALLTPASDVLGVDHIYPERRFVGPQSAVSGAQYWPSPKTTDWKS</sequence>
<reference evidence="1" key="2">
    <citation type="submission" date="2025-03" db="EMBL/GenBank/DDBJ databases">
        <authorList>
            <consortium name="ELIXIR-Norway"/>
            <consortium name="Elixir Norway"/>
        </authorList>
    </citation>
    <scope>NUCLEOTIDE SEQUENCE</scope>
</reference>
<accession>A0AC59Z7T1</accession>
<protein>
    <submittedName>
        <fullName evidence="1">Uncharacterized protein</fullName>
    </submittedName>
</protein>
<name>A0AC59Z7T1_RANTA</name>
<reference evidence="1" key="1">
    <citation type="submission" date="2023-05" db="EMBL/GenBank/DDBJ databases">
        <authorList>
            <consortium name="ELIXIR-Norway"/>
        </authorList>
    </citation>
    <scope>NUCLEOTIDE SEQUENCE</scope>
</reference>